<comment type="caution">
    <text evidence="2">The sequence shown here is derived from an EMBL/GenBank/DDBJ whole genome shotgun (WGS) entry which is preliminary data.</text>
</comment>
<dbReference type="Proteomes" id="UP000235392">
    <property type="component" value="Unassembled WGS sequence"/>
</dbReference>
<organism evidence="2 4">
    <name type="scientific">Puccinia coronata f. sp. avenae</name>
    <dbReference type="NCBI Taxonomy" id="200324"/>
    <lineage>
        <taxon>Eukaryota</taxon>
        <taxon>Fungi</taxon>
        <taxon>Dikarya</taxon>
        <taxon>Basidiomycota</taxon>
        <taxon>Pucciniomycotina</taxon>
        <taxon>Pucciniomycetes</taxon>
        <taxon>Pucciniales</taxon>
        <taxon>Pucciniaceae</taxon>
        <taxon>Puccinia</taxon>
    </lineage>
</organism>
<reference evidence="3 4" key="1">
    <citation type="submission" date="2017-11" db="EMBL/GenBank/DDBJ databases">
        <title>De novo assembly and phasing of dikaryotic genomes from two isolates of Puccinia coronata f. sp. avenae, the causal agent of oat crown rust.</title>
        <authorList>
            <person name="Miller M.E."/>
            <person name="Zhang Y."/>
            <person name="Omidvar V."/>
            <person name="Sperschneider J."/>
            <person name="Schwessinger B."/>
            <person name="Raley C."/>
            <person name="Palmer J.M."/>
            <person name="Garnica D."/>
            <person name="Upadhyaya N."/>
            <person name="Rathjen J."/>
            <person name="Taylor J.M."/>
            <person name="Park R.F."/>
            <person name="Dodds P.N."/>
            <person name="Hirsch C.D."/>
            <person name="Kianian S.F."/>
            <person name="Figueroa M."/>
        </authorList>
    </citation>
    <scope>NUCLEOTIDE SEQUENCE [LARGE SCALE GENOMIC DNA]</scope>
    <source>
        <strain evidence="1">12NC29</strain>
        <strain evidence="2">12SD80</strain>
    </source>
</reference>
<proteinExistence type="predicted"/>
<evidence type="ECO:0000313" key="1">
    <source>
        <dbReference type="EMBL" id="PLW05240.1"/>
    </source>
</evidence>
<evidence type="ECO:0000313" key="3">
    <source>
        <dbReference type="Proteomes" id="UP000235388"/>
    </source>
</evidence>
<dbReference type="AlphaFoldDB" id="A0A2N5TIF7"/>
<name>A0A2N5TIF7_9BASI</name>
<evidence type="ECO:0000313" key="2">
    <source>
        <dbReference type="EMBL" id="PLW25280.1"/>
    </source>
</evidence>
<sequence>MRPARPGAIDLGRAAQNVPVRQLGAIFLGQPVRSALACQGGFLQGLRKRPPRKGSLVCIEPAPLDVDLWPVGGRAGKPPLGLAAPCLGQVRAQGYLPISQSMAPLERGTLARWSPPQDLYERLFS</sequence>
<evidence type="ECO:0000313" key="4">
    <source>
        <dbReference type="Proteomes" id="UP000235392"/>
    </source>
</evidence>
<gene>
    <name evidence="1" type="ORF">PCANC_28093</name>
    <name evidence="2" type="ORF">PCASD_24789</name>
</gene>
<dbReference type="EMBL" id="PGCJ01001471">
    <property type="protein sequence ID" value="PLW05240.1"/>
    <property type="molecule type" value="Genomic_DNA"/>
</dbReference>
<dbReference type="Proteomes" id="UP000235388">
    <property type="component" value="Unassembled WGS sequence"/>
</dbReference>
<protein>
    <submittedName>
        <fullName evidence="2">Uncharacterized protein</fullName>
    </submittedName>
</protein>
<accession>A0A2N5TIF7</accession>
<dbReference type="EMBL" id="PGCI01000552">
    <property type="protein sequence ID" value="PLW25280.1"/>
    <property type="molecule type" value="Genomic_DNA"/>
</dbReference>
<keyword evidence="3" id="KW-1185">Reference proteome</keyword>